<evidence type="ECO:0000259" key="5">
    <source>
        <dbReference type="PROSITE" id="PS50931"/>
    </source>
</evidence>
<name>A0A317DT19_9PROT</name>
<accession>A0A317DT19</accession>
<comment type="caution">
    <text evidence="6">The sequence shown here is derived from an EMBL/GenBank/DDBJ whole genome shotgun (WGS) entry which is preliminary data.</text>
</comment>
<keyword evidence="4" id="KW-0804">Transcription</keyword>
<dbReference type="InterPro" id="IPR000847">
    <property type="entry name" value="LysR_HTH_N"/>
</dbReference>
<dbReference type="FunFam" id="3.40.190.10:FF:000017">
    <property type="entry name" value="Glycine cleavage system transcriptional activator"/>
    <property type="match status" value="1"/>
</dbReference>
<dbReference type="InterPro" id="IPR005119">
    <property type="entry name" value="LysR_subst-bd"/>
</dbReference>
<comment type="similarity">
    <text evidence="1">Belongs to the LysR transcriptional regulatory family.</text>
</comment>
<proteinExistence type="inferred from homology"/>
<dbReference type="AlphaFoldDB" id="A0A317DT19"/>
<dbReference type="Gene3D" id="1.10.10.10">
    <property type="entry name" value="Winged helix-like DNA-binding domain superfamily/Winged helix DNA-binding domain"/>
    <property type="match status" value="1"/>
</dbReference>
<evidence type="ECO:0000256" key="4">
    <source>
        <dbReference type="ARBA" id="ARBA00023163"/>
    </source>
</evidence>
<dbReference type="Pfam" id="PF03466">
    <property type="entry name" value="LysR_substrate"/>
    <property type="match status" value="1"/>
</dbReference>
<keyword evidence="3" id="KW-0238">DNA-binding</keyword>
<keyword evidence="7" id="KW-1185">Reference proteome</keyword>
<feature type="domain" description="HTH lysR-type" evidence="5">
    <location>
        <begin position="22"/>
        <end position="80"/>
    </location>
</feature>
<dbReference type="PRINTS" id="PR00039">
    <property type="entry name" value="HTHLYSR"/>
</dbReference>
<dbReference type="GO" id="GO:0043565">
    <property type="term" value="F:sequence-specific DNA binding"/>
    <property type="evidence" value="ECO:0007669"/>
    <property type="project" value="TreeGrafter"/>
</dbReference>
<dbReference type="NCBIfam" id="NF008352">
    <property type="entry name" value="PRK11139.1"/>
    <property type="match status" value="1"/>
</dbReference>
<dbReference type="OrthoDB" id="9794694at2"/>
<dbReference type="GO" id="GO:0003700">
    <property type="term" value="F:DNA-binding transcription factor activity"/>
    <property type="evidence" value="ECO:0007669"/>
    <property type="project" value="InterPro"/>
</dbReference>
<reference evidence="7" key="1">
    <citation type="submission" date="2018-05" db="EMBL/GenBank/DDBJ databases">
        <title>Zavarzinia sp. HR-AS.</title>
        <authorList>
            <person name="Lee Y."/>
            <person name="Jeon C.O."/>
        </authorList>
    </citation>
    <scope>NUCLEOTIDE SEQUENCE [LARGE SCALE GENOMIC DNA]</scope>
    <source>
        <strain evidence="7">DSM 1231</strain>
    </source>
</reference>
<sequence length="338" mass="37079">MHYFYLMKPGAVDSRLSLSRLPPMTALRAFVVAAQHRSFVRAADALNVTPAAIGQQIRQLEAHLGQSLFHRDRRQQLVLTETALRLLPGLVDGFNAIMAAVQQLAADDGDLPLNVSVAPSFGLKWLLPRLNRLRERHPQFDVRINTSAALVDFAREQIDCAIRFGAGNYEGLYSELLLSDFILPVCSPALLNGPNALTDPAMLRHHTLLHDDGESSAVGAPDWRSWLKLAGLHDIDANRGPRFDQALMVIEAAIAGQGVALARSNLVSDDLAAGRLVHPFGDPKKVQHSYYFVCPPHQLPSRRIQLFLAWLKGEAAQEAPLLRAPTSPLPAEEEGAGR</sequence>
<dbReference type="EMBL" id="QGLF01000008">
    <property type="protein sequence ID" value="PWR17821.1"/>
    <property type="molecule type" value="Genomic_DNA"/>
</dbReference>
<gene>
    <name evidence="6" type="ORF">DKG75_22020</name>
</gene>
<dbReference type="PANTHER" id="PTHR30537:SF26">
    <property type="entry name" value="GLYCINE CLEAVAGE SYSTEM TRANSCRIPTIONAL ACTIVATOR"/>
    <property type="match status" value="1"/>
</dbReference>
<evidence type="ECO:0000256" key="3">
    <source>
        <dbReference type="ARBA" id="ARBA00023125"/>
    </source>
</evidence>
<evidence type="ECO:0000256" key="1">
    <source>
        <dbReference type="ARBA" id="ARBA00009437"/>
    </source>
</evidence>
<dbReference type="GO" id="GO:0006351">
    <property type="term" value="P:DNA-templated transcription"/>
    <property type="evidence" value="ECO:0007669"/>
    <property type="project" value="TreeGrafter"/>
</dbReference>
<dbReference type="PROSITE" id="PS50931">
    <property type="entry name" value="HTH_LYSR"/>
    <property type="match status" value="1"/>
</dbReference>
<dbReference type="CDD" id="cd08432">
    <property type="entry name" value="PBP2_GcdR_TrpI_HvrB_AmpR_like"/>
    <property type="match status" value="1"/>
</dbReference>
<dbReference type="Pfam" id="PF00126">
    <property type="entry name" value="HTH_1"/>
    <property type="match status" value="1"/>
</dbReference>
<evidence type="ECO:0000256" key="2">
    <source>
        <dbReference type="ARBA" id="ARBA00023015"/>
    </source>
</evidence>
<evidence type="ECO:0000313" key="6">
    <source>
        <dbReference type="EMBL" id="PWR17821.1"/>
    </source>
</evidence>
<dbReference type="Gene3D" id="3.40.190.10">
    <property type="entry name" value="Periplasmic binding protein-like II"/>
    <property type="match status" value="2"/>
</dbReference>
<organism evidence="6 7">
    <name type="scientific">Zavarzinia compransoris</name>
    <dbReference type="NCBI Taxonomy" id="1264899"/>
    <lineage>
        <taxon>Bacteria</taxon>
        <taxon>Pseudomonadati</taxon>
        <taxon>Pseudomonadota</taxon>
        <taxon>Alphaproteobacteria</taxon>
        <taxon>Rhodospirillales</taxon>
        <taxon>Zavarziniaceae</taxon>
        <taxon>Zavarzinia</taxon>
    </lineage>
</organism>
<dbReference type="PANTHER" id="PTHR30537">
    <property type="entry name" value="HTH-TYPE TRANSCRIPTIONAL REGULATOR"/>
    <property type="match status" value="1"/>
</dbReference>
<dbReference type="InterPro" id="IPR036388">
    <property type="entry name" value="WH-like_DNA-bd_sf"/>
</dbReference>
<dbReference type="SUPFAM" id="SSF46785">
    <property type="entry name" value="Winged helix' DNA-binding domain"/>
    <property type="match status" value="1"/>
</dbReference>
<dbReference type="RefSeq" id="WP_109923350.1">
    <property type="nucleotide sequence ID" value="NZ_QGLF01000008.1"/>
</dbReference>
<evidence type="ECO:0000313" key="7">
    <source>
        <dbReference type="Proteomes" id="UP000246077"/>
    </source>
</evidence>
<dbReference type="SUPFAM" id="SSF53850">
    <property type="entry name" value="Periplasmic binding protein-like II"/>
    <property type="match status" value="1"/>
</dbReference>
<protein>
    <submittedName>
        <fullName evidence="6">LysR family transcriptional regulator</fullName>
    </submittedName>
</protein>
<dbReference type="InterPro" id="IPR036390">
    <property type="entry name" value="WH_DNA-bd_sf"/>
</dbReference>
<dbReference type="Proteomes" id="UP000246077">
    <property type="component" value="Unassembled WGS sequence"/>
</dbReference>
<keyword evidence="2" id="KW-0805">Transcription regulation</keyword>
<dbReference type="InterPro" id="IPR058163">
    <property type="entry name" value="LysR-type_TF_proteobact-type"/>
</dbReference>